<evidence type="ECO:0000313" key="1">
    <source>
        <dbReference type="EMBL" id="MDT4287379.1"/>
    </source>
</evidence>
<dbReference type="Proteomes" id="UP001269271">
    <property type="component" value="Unassembled WGS sequence"/>
</dbReference>
<reference evidence="1 2" key="1">
    <citation type="submission" date="2023-08" db="EMBL/GenBank/DDBJ databases">
        <title>Genomic surveillance of Staphylococcus haemolyticus neonatal outbreak in southern France.</title>
        <authorList>
            <person name="Magnan C."/>
            <person name="Morsli M."/>
            <person name="Thiery B."/>
            <person name="Salipante F."/>
            <person name="Attar J."/>
            <person name="Massimo D.M."/>
            <person name="Ory J."/>
            <person name="Pantel A."/>
            <person name="Lavigne J.-P."/>
        </authorList>
    </citation>
    <scope>NUCLEOTIDE SEQUENCE [LARGE SCALE GENOMIC DNA]</scope>
    <source>
        <strain evidence="1 2">NSH026</strain>
    </source>
</reference>
<protein>
    <submittedName>
        <fullName evidence="1">Uncharacterized protein</fullName>
    </submittedName>
</protein>
<keyword evidence="2" id="KW-1185">Reference proteome</keyword>
<evidence type="ECO:0000313" key="2">
    <source>
        <dbReference type="Proteomes" id="UP001269271"/>
    </source>
</evidence>
<accession>A0ABU3IIL5</accession>
<dbReference type="SUPFAM" id="SSF53244">
    <property type="entry name" value="MurD-like peptide ligases, peptide-binding domain"/>
    <property type="match status" value="1"/>
</dbReference>
<proteinExistence type="predicted"/>
<dbReference type="RefSeq" id="WP_224743143.1">
    <property type="nucleotide sequence ID" value="NZ_CAJCGD010000005.1"/>
</dbReference>
<comment type="caution">
    <text evidence="1">The sequence shown here is derived from an EMBL/GenBank/DDBJ whole genome shotgun (WGS) entry which is preliminary data.</text>
</comment>
<name>A0ABU3IIL5_STAHA</name>
<sequence length="156" mass="17499">MKNFILLEDHQQATQYNTFNEDIYNIVDSDALPTIEGMVDLLSMLHKQRIILNGRTIVIIGGVSGLTMENEESQYQVLAGKILQADIDLVIGFGEEMSSCLKHLSEIKVLEVYTSVNQLTQVTAAILKNEDNILIKGNESSKEWSLLQNLIIKYVA</sequence>
<gene>
    <name evidence="1" type="ORF">RO950_10345</name>
</gene>
<organism evidence="1 2">
    <name type="scientific">Staphylococcus haemolyticus</name>
    <dbReference type="NCBI Taxonomy" id="1283"/>
    <lineage>
        <taxon>Bacteria</taxon>
        <taxon>Bacillati</taxon>
        <taxon>Bacillota</taxon>
        <taxon>Bacilli</taxon>
        <taxon>Bacillales</taxon>
        <taxon>Staphylococcaceae</taxon>
        <taxon>Staphylococcus</taxon>
    </lineage>
</organism>
<dbReference type="EMBL" id="JAVSOO010000031">
    <property type="protein sequence ID" value="MDT4287379.1"/>
    <property type="molecule type" value="Genomic_DNA"/>
</dbReference>
<dbReference type="Gene3D" id="3.90.190.20">
    <property type="entry name" value="Mur ligase, C-terminal domain"/>
    <property type="match status" value="1"/>
</dbReference>
<dbReference type="InterPro" id="IPR036615">
    <property type="entry name" value="Mur_ligase_C_dom_sf"/>
</dbReference>